<gene>
    <name evidence="2" type="ORF">METZ01_LOCUS445526</name>
</gene>
<reference evidence="2" key="1">
    <citation type="submission" date="2018-05" db="EMBL/GenBank/DDBJ databases">
        <authorList>
            <person name="Lanie J.A."/>
            <person name="Ng W.-L."/>
            <person name="Kazmierczak K.M."/>
            <person name="Andrzejewski T.M."/>
            <person name="Davidsen T.M."/>
            <person name="Wayne K.J."/>
            <person name="Tettelin H."/>
            <person name="Glass J.I."/>
            <person name="Rusch D."/>
            <person name="Podicherti R."/>
            <person name="Tsui H.-C.T."/>
            <person name="Winkler M.E."/>
        </authorList>
    </citation>
    <scope>NUCLEOTIDE SEQUENCE</scope>
</reference>
<organism evidence="2">
    <name type="scientific">marine metagenome</name>
    <dbReference type="NCBI Taxonomy" id="408172"/>
    <lineage>
        <taxon>unclassified sequences</taxon>
        <taxon>metagenomes</taxon>
        <taxon>ecological metagenomes</taxon>
    </lineage>
</organism>
<dbReference type="Gene3D" id="3.40.50.150">
    <property type="entry name" value="Vaccinia Virus protein VP39"/>
    <property type="match status" value="1"/>
</dbReference>
<proteinExistence type="predicted"/>
<dbReference type="GO" id="GO:0008757">
    <property type="term" value="F:S-adenosylmethionine-dependent methyltransferase activity"/>
    <property type="evidence" value="ECO:0007669"/>
    <property type="project" value="InterPro"/>
</dbReference>
<dbReference type="InterPro" id="IPR013216">
    <property type="entry name" value="Methyltransf_11"/>
</dbReference>
<sequence length="129" mass="14816">MKNIDEKVVRDFGTEWTEFDQTRLPEKESLEEFNRYFNIFPLNELNNKKVGADFGCGTGRWAKHIAPKVRKLYCIDPSSSLDVAKKNLSDFKNIIFENSSISNNSIEDNSLDFAYCLGVIHHIPDPEKA</sequence>
<dbReference type="Pfam" id="PF08241">
    <property type="entry name" value="Methyltransf_11"/>
    <property type="match status" value="1"/>
</dbReference>
<evidence type="ECO:0000313" key="2">
    <source>
        <dbReference type="EMBL" id="SVD92672.1"/>
    </source>
</evidence>
<dbReference type="AlphaFoldDB" id="A0A382ZB04"/>
<dbReference type="SUPFAM" id="SSF53335">
    <property type="entry name" value="S-adenosyl-L-methionine-dependent methyltransferases"/>
    <property type="match status" value="1"/>
</dbReference>
<feature type="non-terminal residue" evidence="2">
    <location>
        <position position="129"/>
    </location>
</feature>
<dbReference type="InterPro" id="IPR029063">
    <property type="entry name" value="SAM-dependent_MTases_sf"/>
</dbReference>
<name>A0A382ZB04_9ZZZZ</name>
<evidence type="ECO:0000259" key="1">
    <source>
        <dbReference type="Pfam" id="PF08241"/>
    </source>
</evidence>
<protein>
    <recommendedName>
        <fullName evidence="1">Methyltransferase type 11 domain-containing protein</fullName>
    </recommendedName>
</protein>
<dbReference type="CDD" id="cd02440">
    <property type="entry name" value="AdoMet_MTases"/>
    <property type="match status" value="1"/>
</dbReference>
<accession>A0A382ZB04</accession>
<dbReference type="EMBL" id="UINC01182446">
    <property type="protein sequence ID" value="SVD92672.1"/>
    <property type="molecule type" value="Genomic_DNA"/>
</dbReference>
<feature type="domain" description="Methyltransferase type 11" evidence="1">
    <location>
        <begin position="53"/>
        <end position="129"/>
    </location>
</feature>